<proteinExistence type="predicted"/>
<evidence type="ECO:0000313" key="2">
    <source>
        <dbReference type="Proteomes" id="UP001302321"/>
    </source>
</evidence>
<dbReference type="GO" id="GO:0016787">
    <property type="term" value="F:hydrolase activity"/>
    <property type="evidence" value="ECO:0007669"/>
    <property type="project" value="UniProtKB-KW"/>
</dbReference>
<dbReference type="EMBL" id="MU866097">
    <property type="protein sequence ID" value="KAK4180543.1"/>
    <property type="molecule type" value="Genomic_DNA"/>
</dbReference>
<gene>
    <name evidence="1" type="ORF">QBC36DRAFT_319876</name>
</gene>
<dbReference type="SUPFAM" id="SSF52540">
    <property type="entry name" value="P-loop containing nucleoside triphosphate hydrolases"/>
    <property type="match status" value="1"/>
</dbReference>
<keyword evidence="2" id="KW-1185">Reference proteome</keyword>
<reference evidence="1" key="1">
    <citation type="journal article" date="2023" name="Mol. Phylogenet. Evol.">
        <title>Genome-scale phylogeny and comparative genomics of the fungal order Sordariales.</title>
        <authorList>
            <person name="Hensen N."/>
            <person name="Bonometti L."/>
            <person name="Westerberg I."/>
            <person name="Brannstrom I.O."/>
            <person name="Guillou S."/>
            <person name="Cros-Aarteil S."/>
            <person name="Calhoun S."/>
            <person name="Haridas S."/>
            <person name="Kuo A."/>
            <person name="Mondo S."/>
            <person name="Pangilinan J."/>
            <person name="Riley R."/>
            <person name="LaButti K."/>
            <person name="Andreopoulos B."/>
            <person name="Lipzen A."/>
            <person name="Chen C."/>
            <person name="Yan M."/>
            <person name="Daum C."/>
            <person name="Ng V."/>
            <person name="Clum A."/>
            <person name="Steindorff A."/>
            <person name="Ohm R.A."/>
            <person name="Martin F."/>
            <person name="Silar P."/>
            <person name="Natvig D.O."/>
            <person name="Lalanne C."/>
            <person name="Gautier V."/>
            <person name="Ament-Velasquez S.L."/>
            <person name="Kruys A."/>
            <person name="Hutchinson M.I."/>
            <person name="Powell A.J."/>
            <person name="Barry K."/>
            <person name="Miller A.N."/>
            <person name="Grigoriev I.V."/>
            <person name="Debuchy R."/>
            <person name="Gladieux P."/>
            <person name="Hiltunen Thoren M."/>
            <person name="Johannesson H."/>
        </authorList>
    </citation>
    <scope>NUCLEOTIDE SEQUENCE</scope>
    <source>
        <strain evidence="1">CBS 892.96</strain>
    </source>
</reference>
<protein>
    <submittedName>
        <fullName evidence="1">P-loop containing nucleoside triphosphate hydrolase protein</fullName>
    </submittedName>
</protein>
<dbReference type="Proteomes" id="UP001302321">
    <property type="component" value="Unassembled WGS sequence"/>
</dbReference>
<dbReference type="AlphaFoldDB" id="A0AAN6WEG3"/>
<organism evidence="1 2">
    <name type="scientific">Triangularia setosa</name>
    <dbReference type="NCBI Taxonomy" id="2587417"/>
    <lineage>
        <taxon>Eukaryota</taxon>
        <taxon>Fungi</taxon>
        <taxon>Dikarya</taxon>
        <taxon>Ascomycota</taxon>
        <taxon>Pezizomycotina</taxon>
        <taxon>Sordariomycetes</taxon>
        <taxon>Sordariomycetidae</taxon>
        <taxon>Sordariales</taxon>
        <taxon>Podosporaceae</taxon>
        <taxon>Triangularia</taxon>
    </lineage>
</organism>
<sequence>MDEQLAHIVSLARSKFEQTPPDRRLLMGISGPPGSGKTTLSTLLTTTLNHSFPKTATFLPLDGYHYPRAHLDTFPDPAHAHKYRGSESTFDGAAFLSLVTSLAEPITSSTQPISAPSFDHALKDPVENAIEILPTHRIVVMEGNYIMLNKPPWSSIPPLLDIKVFISAPEPVLRQRLAKRHLAAGLVDSLEKGGERADFNDIPNGRQIIQQLVLDQGNVIHIGSADDAAWAPLSSSST</sequence>
<reference evidence="1" key="2">
    <citation type="submission" date="2023-05" db="EMBL/GenBank/DDBJ databases">
        <authorList>
            <consortium name="Lawrence Berkeley National Laboratory"/>
            <person name="Steindorff A."/>
            <person name="Hensen N."/>
            <person name="Bonometti L."/>
            <person name="Westerberg I."/>
            <person name="Brannstrom I.O."/>
            <person name="Guillou S."/>
            <person name="Cros-Aarteil S."/>
            <person name="Calhoun S."/>
            <person name="Haridas S."/>
            <person name="Kuo A."/>
            <person name="Mondo S."/>
            <person name="Pangilinan J."/>
            <person name="Riley R."/>
            <person name="Labutti K."/>
            <person name="Andreopoulos B."/>
            <person name="Lipzen A."/>
            <person name="Chen C."/>
            <person name="Yanf M."/>
            <person name="Daum C."/>
            <person name="Ng V."/>
            <person name="Clum A."/>
            <person name="Ohm R."/>
            <person name="Martin F."/>
            <person name="Silar P."/>
            <person name="Natvig D."/>
            <person name="Lalanne C."/>
            <person name="Gautier V."/>
            <person name="Ament-Velasquez S.L."/>
            <person name="Kruys A."/>
            <person name="Hutchinson M.I."/>
            <person name="Powell A.J."/>
            <person name="Barry K."/>
            <person name="Miller A.N."/>
            <person name="Grigoriev I.V."/>
            <person name="Debuchy R."/>
            <person name="Gladieux P."/>
            <person name="Thoren M.H."/>
            <person name="Johannesson H."/>
        </authorList>
    </citation>
    <scope>NUCLEOTIDE SEQUENCE</scope>
    <source>
        <strain evidence="1">CBS 892.96</strain>
    </source>
</reference>
<accession>A0AAN6WEG3</accession>
<name>A0AAN6WEG3_9PEZI</name>
<evidence type="ECO:0000313" key="1">
    <source>
        <dbReference type="EMBL" id="KAK4180543.1"/>
    </source>
</evidence>
<keyword evidence="1" id="KW-0378">Hydrolase</keyword>
<comment type="caution">
    <text evidence="1">The sequence shown here is derived from an EMBL/GenBank/DDBJ whole genome shotgun (WGS) entry which is preliminary data.</text>
</comment>
<dbReference type="PANTHER" id="PTHR10285">
    <property type="entry name" value="URIDINE KINASE"/>
    <property type="match status" value="1"/>
</dbReference>
<dbReference type="InterPro" id="IPR027417">
    <property type="entry name" value="P-loop_NTPase"/>
</dbReference>
<dbReference type="Gene3D" id="3.40.50.300">
    <property type="entry name" value="P-loop containing nucleotide triphosphate hydrolases"/>
    <property type="match status" value="2"/>
</dbReference>